<gene>
    <name evidence="2" type="ORF">PIB30_093618</name>
</gene>
<proteinExistence type="predicted"/>
<keyword evidence="1" id="KW-0812">Transmembrane</keyword>
<keyword evidence="3" id="KW-1185">Reference proteome</keyword>
<name>A0ABU6YVG3_9FABA</name>
<organism evidence="2 3">
    <name type="scientific">Stylosanthes scabra</name>
    <dbReference type="NCBI Taxonomy" id="79078"/>
    <lineage>
        <taxon>Eukaryota</taxon>
        <taxon>Viridiplantae</taxon>
        <taxon>Streptophyta</taxon>
        <taxon>Embryophyta</taxon>
        <taxon>Tracheophyta</taxon>
        <taxon>Spermatophyta</taxon>
        <taxon>Magnoliopsida</taxon>
        <taxon>eudicotyledons</taxon>
        <taxon>Gunneridae</taxon>
        <taxon>Pentapetalae</taxon>
        <taxon>rosids</taxon>
        <taxon>fabids</taxon>
        <taxon>Fabales</taxon>
        <taxon>Fabaceae</taxon>
        <taxon>Papilionoideae</taxon>
        <taxon>50 kb inversion clade</taxon>
        <taxon>dalbergioids sensu lato</taxon>
        <taxon>Dalbergieae</taxon>
        <taxon>Pterocarpus clade</taxon>
        <taxon>Stylosanthes</taxon>
    </lineage>
</organism>
<protein>
    <recommendedName>
        <fullName evidence="4">Inactive ATP-dependent zinc metalloprotease FTSHI 5, chloroplastic</fullName>
    </recommendedName>
</protein>
<dbReference type="Proteomes" id="UP001341840">
    <property type="component" value="Unassembled WGS sequence"/>
</dbReference>
<accession>A0ABU6YVG3</accession>
<keyword evidence="1" id="KW-0472">Membrane</keyword>
<reference evidence="2 3" key="1">
    <citation type="journal article" date="2023" name="Plants (Basel)">
        <title>Bridging the Gap: Combining Genomics and Transcriptomics Approaches to Understand Stylosanthes scabra, an Orphan Legume from the Brazilian Caatinga.</title>
        <authorList>
            <person name="Ferreira-Neto J.R.C."/>
            <person name="da Silva M.D."/>
            <person name="Binneck E."/>
            <person name="de Melo N.F."/>
            <person name="da Silva R.H."/>
            <person name="de Melo A.L.T.M."/>
            <person name="Pandolfi V."/>
            <person name="Bustamante F.O."/>
            <person name="Brasileiro-Vidal A.C."/>
            <person name="Benko-Iseppon A.M."/>
        </authorList>
    </citation>
    <scope>NUCLEOTIDE SEQUENCE [LARGE SCALE GENOMIC DNA]</scope>
    <source>
        <tissue evidence="2">Leaves</tissue>
    </source>
</reference>
<feature type="non-terminal residue" evidence="2">
    <location>
        <position position="776"/>
    </location>
</feature>
<comment type="caution">
    <text evidence="2">The sequence shown here is derived from an EMBL/GenBank/DDBJ whole genome shotgun (WGS) entry which is preliminary data.</text>
</comment>
<sequence>MDSILHPHPLHSLSLPSPFPFPFPIRNQKLTPNSNLLRKNKNHAISITRISTHSPKHQNQNDVVLASPPKCLFKQALFCFTLGVTALGAFSAPPPATAVAVPAVVKDVFSWKKRNAGKEKAQGGHEYADCTAKLLETVSVLLRTVEDVRNGKGETKEVEAAMKAVNEKKEKVRGEINDRLYPQLRVLMRKKGALVRRAGQIIDEIVAAKGEYEKLRKKGKKNGLEEKEKAAMETIEKKVGELEDEYNGIWDTVGDFEDAILRKETVALSYGVREINFIEWECEQMVERFKREMRHKEKTKSLPASPLTSLSKLDIQKDLETAQRKHLEQIILPSILDVEDLGPFFHEESIDFAQRLKSRLQESREMERNLEAQIRKRMKKFGKENHYIVSTPEEEVVKGFPDVQLKWMFGNKEVVVPKAVSLHLYHGWKKWREEAKADLKRNLMEDAEFCRKYVAERQERILLDRDRVVSRTWYNEKKNRWEMHPVAVPYAVSRKLIEHARIRHDWGVMYVALKGEDKEFYVDIKEYEMLFEDLGGFDGLYMKMLASGIPTAVHLMWIPFSELEIRQQFLLIFRVSRWAFSGLWNSEVVVKARKRTIRELKDITDDLMMVIGFPVIEFLVPYPVRMRLGMAWPEEIYQTVEATWYLKWQSEAEYNYKSRLTDELNAWYFWFFVRAAIFGFVMFHVFKFLRRKVPRLFGYGPLRRNPNVRKLRRAKYYVNQKLKRIKQKRKDGVDPIKTAFEQMKRVKKPPIPLKNFASIESMKEEINEVVAFLQNP</sequence>
<feature type="transmembrane region" description="Helical" evidence="1">
    <location>
        <begin position="667"/>
        <end position="686"/>
    </location>
</feature>
<evidence type="ECO:0000256" key="1">
    <source>
        <dbReference type="SAM" id="Phobius"/>
    </source>
</evidence>
<dbReference type="EMBL" id="JASCZI010243666">
    <property type="protein sequence ID" value="MED6213461.1"/>
    <property type="molecule type" value="Genomic_DNA"/>
</dbReference>
<evidence type="ECO:0000313" key="3">
    <source>
        <dbReference type="Proteomes" id="UP001341840"/>
    </source>
</evidence>
<evidence type="ECO:0008006" key="4">
    <source>
        <dbReference type="Google" id="ProtNLM"/>
    </source>
</evidence>
<keyword evidence="1" id="KW-1133">Transmembrane helix</keyword>
<evidence type="ECO:0000313" key="2">
    <source>
        <dbReference type="EMBL" id="MED6213461.1"/>
    </source>
</evidence>